<reference evidence="1 2" key="1">
    <citation type="submission" date="2014-11" db="EMBL/GenBank/DDBJ databases">
        <title>Genetic blueprint of the zoonotic pathogen Toxocara canis.</title>
        <authorList>
            <person name="Zhu X.-Q."/>
            <person name="Korhonen P.K."/>
            <person name="Cai H."/>
            <person name="Young N.D."/>
            <person name="Nejsum P."/>
            <person name="von Samson-Himmelstjerna G."/>
            <person name="Boag P.R."/>
            <person name="Tan P."/>
            <person name="Li Q."/>
            <person name="Min J."/>
            <person name="Yang Y."/>
            <person name="Wang X."/>
            <person name="Fang X."/>
            <person name="Hall R.S."/>
            <person name="Hofmann A."/>
            <person name="Sternberg P.W."/>
            <person name="Jex A.R."/>
            <person name="Gasser R.B."/>
        </authorList>
    </citation>
    <scope>NUCLEOTIDE SEQUENCE [LARGE SCALE GENOMIC DNA]</scope>
    <source>
        <strain evidence="1">PN_DK_2014</strain>
    </source>
</reference>
<keyword evidence="2" id="KW-1185">Reference proteome</keyword>
<evidence type="ECO:0000313" key="2">
    <source>
        <dbReference type="Proteomes" id="UP000031036"/>
    </source>
</evidence>
<proteinExistence type="predicted"/>
<dbReference type="Proteomes" id="UP000031036">
    <property type="component" value="Unassembled WGS sequence"/>
</dbReference>
<dbReference type="OrthoDB" id="428159at2759"/>
<protein>
    <submittedName>
        <fullName evidence="1">Uncharacterized protein</fullName>
    </submittedName>
</protein>
<gene>
    <name evidence="1" type="ORF">Tcan_12294</name>
</gene>
<feature type="non-terminal residue" evidence="1">
    <location>
        <position position="1"/>
    </location>
</feature>
<organism evidence="1 2">
    <name type="scientific">Toxocara canis</name>
    <name type="common">Canine roundworm</name>
    <dbReference type="NCBI Taxonomy" id="6265"/>
    <lineage>
        <taxon>Eukaryota</taxon>
        <taxon>Metazoa</taxon>
        <taxon>Ecdysozoa</taxon>
        <taxon>Nematoda</taxon>
        <taxon>Chromadorea</taxon>
        <taxon>Rhabditida</taxon>
        <taxon>Spirurina</taxon>
        <taxon>Ascaridomorpha</taxon>
        <taxon>Ascaridoidea</taxon>
        <taxon>Toxocaridae</taxon>
        <taxon>Toxocara</taxon>
    </lineage>
</organism>
<dbReference type="AlphaFoldDB" id="A0A0B2VKC4"/>
<sequence>RETLFVVDNLNDDGENLLQLKFIQADRKNRLFSSDFNCTEQALTITLKPINICLHQVC</sequence>
<dbReference type="EMBL" id="JPKZ01001118">
    <property type="protein sequence ID" value="KHN83951.1"/>
    <property type="molecule type" value="Genomic_DNA"/>
</dbReference>
<accession>A0A0B2VKC4</accession>
<evidence type="ECO:0000313" key="1">
    <source>
        <dbReference type="EMBL" id="KHN83951.1"/>
    </source>
</evidence>
<name>A0A0B2VKC4_TOXCA</name>
<comment type="caution">
    <text evidence="1">The sequence shown here is derived from an EMBL/GenBank/DDBJ whole genome shotgun (WGS) entry which is preliminary data.</text>
</comment>